<dbReference type="AlphaFoldDB" id="A0A5C6B4M8"/>
<protein>
    <submittedName>
        <fullName evidence="5">Magnesium-protoporphyrin O-methyltransferase</fullName>
        <ecNumber evidence="5">2.1.1.11</ecNumber>
    </submittedName>
</protein>
<evidence type="ECO:0000256" key="4">
    <source>
        <dbReference type="SAM" id="MobiDB-lite"/>
    </source>
</evidence>
<organism evidence="5 6">
    <name type="scientific">Stieleria varia</name>
    <dbReference type="NCBI Taxonomy" id="2528005"/>
    <lineage>
        <taxon>Bacteria</taxon>
        <taxon>Pseudomonadati</taxon>
        <taxon>Planctomycetota</taxon>
        <taxon>Planctomycetia</taxon>
        <taxon>Pirellulales</taxon>
        <taxon>Pirellulaceae</taxon>
        <taxon>Stieleria</taxon>
    </lineage>
</organism>
<keyword evidence="6" id="KW-1185">Reference proteome</keyword>
<feature type="region of interest" description="Disordered" evidence="4">
    <location>
        <begin position="1"/>
        <end position="27"/>
    </location>
</feature>
<accession>A0A5C6B4M8</accession>
<name>A0A5C6B4M8_9BACT</name>
<dbReference type="Gene3D" id="3.40.50.150">
    <property type="entry name" value="Vaccinia Virus protein VP39"/>
    <property type="match status" value="1"/>
</dbReference>
<dbReference type="GO" id="GO:0046406">
    <property type="term" value="F:magnesium protoporphyrin IX methyltransferase activity"/>
    <property type="evidence" value="ECO:0007669"/>
    <property type="project" value="UniProtKB-EC"/>
</dbReference>
<reference evidence="5 6" key="1">
    <citation type="submission" date="2019-02" db="EMBL/GenBank/DDBJ databases">
        <title>Deep-cultivation of Planctomycetes and their phenomic and genomic characterization uncovers novel biology.</title>
        <authorList>
            <person name="Wiegand S."/>
            <person name="Jogler M."/>
            <person name="Boedeker C."/>
            <person name="Pinto D."/>
            <person name="Vollmers J."/>
            <person name="Rivas-Marin E."/>
            <person name="Kohn T."/>
            <person name="Peeters S.H."/>
            <person name="Heuer A."/>
            <person name="Rast P."/>
            <person name="Oberbeckmann S."/>
            <person name="Bunk B."/>
            <person name="Jeske O."/>
            <person name="Meyerdierks A."/>
            <person name="Storesund J.E."/>
            <person name="Kallscheuer N."/>
            <person name="Luecker S."/>
            <person name="Lage O.M."/>
            <person name="Pohl T."/>
            <person name="Merkel B.J."/>
            <person name="Hornburger P."/>
            <person name="Mueller R.-W."/>
            <person name="Bruemmer F."/>
            <person name="Labrenz M."/>
            <person name="Spormann A.M."/>
            <person name="Op Den Camp H."/>
            <person name="Overmann J."/>
            <person name="Amann R."/>
            <person name="Jetten M.S.M."/>
            <person name="Mascher T."/>
            <person name="Medema M.H."/>
            <person name="Devos D.P."/>
            <person name="Kaster A.-K."/>
            <person name="Ovreas L."/>
            <person name="Rohde M."/>
            <person name="Galperin M.Y."/>
            <person name="Jogler C."/>
        </authorList>
    </citation>
    <scope>NUCLEOTIDE SEQUENCE [LARGE SCALE GENOMIC DNA]</scope>
    <source>
        <strain evidence="5 6">Pla52n</strain>
    </source>
</reference>
<keyword evidence="1 5" id="KW-0489">Methyltransferase</keyword>
<dbReference type="InterPro" id="IPR029063">
    <property type="entry name" value="SAM-dependent_MTases_sf"/>
</dbReference>
<keyword evidence="2 5" id="KW-0808">Transferase</keyword>
<keyword evidence="3" id="KW-0949">S-adenosyl-L-methionine</keyword>
<evidence type="ECO:0000313" key="6">
    <source>
        <dbReference type="Proteomes" id="UP000320176"/>
    </source>
</evidence>
<dbReference type="Pfam" id="PF13489">
    <property type="entry name" value="Methyltransf_23"/>
    <property type="match status" value="1"/>
</dbReference>
<evidence type="ECO:0000256" key="3">
    <source>
        <dbReference type="ARBA" id="ARBA00022691"/>
    </source>
</evidence>
<comment type="caution">
    <text evidence="5">The sequence shown here is derived from an EMBL/GenBank/DDBJ whole genome shotgun (WGS) entry which is preliminary data.</text>
</comment>
<sequence>MPASPPSESPPTEAVSGTDSGKPSPDETRFAFGENWAAFLETLDDQRIEQAVASLQSMLAVDDLSRCRFLDIGSGSGLFSLAAHRLGADVVSIDYDEQSVHCTQTLKDRYTDSSERSWLIHRGSVLDPVFMKSLGQFDVVYSWGVLHHTGEMDRAIEMASQRVAPQGLLYIAIYNDQGSASRRWLWIKRMYHRLPKSLRWMWVVAVAGVYELRFAMARLARFRNPLPLADWRAKRKDRGMSAWHDWVDWVGGMPFEVATPEHVIVPLARKGFHVVNLKTVGNGWGCNEYVLTHDTTKRREP</sequence>
<dbReference type="EC" id="2.1.1.11" evidence="5"/>
<dbReference type="EMBL" id="SJPN01000002">
    <property type="protein sequence ID" value="TWU06431.1"/>
    <property type="molecule type" value="Genomic_DNA"/>
</dbReference>
<dbReference type="OrthoDB" id="3206826at2"/>
<dbReference type="PANTHER" id="PTHR43464">
    <property type="entry name" value="METHYLTRANSFERASE"/>
    <property type="match status" value="1"/>
</dbReference>
<evidence type="ECO:0000256" key="2">
    <source>
        <dbReference type="ARBA" id="ARBA00022679"/>
    </source>
</evidence>
<dbReference type="GO" id="GO:0032259">
    <property type="term" value="P:methylation"/>
    <property type="evidence" value="ECO:0007669"/>
    <property type="project" value="UniProtKB-KW"/>
</dbReference>
<proteinExistence type="predicted"/>
<dbReference type="PANTHER" id="PTHR43464:SF19">
    <property type="entry name" value="UBIQUINONE BIOSYNTHESIS O-METHYLTRANSFERASE, MITOCHONDRIAL"/>
    <property type="match status" value="1"/>
</dbReference>
<evidence type="ECO:0000313" key="5">
    <source>
        <dbReference type="EMBL" id="TWU06431.1"/>
    </source>
</evidence>
<dbReference type="SUPFAM" id="SSF53335">
    <property type="entry name" value="S-adenosyl-L-methionine-dependent methyltransferases"/>
    <property type="match status" value="1"/>
</dbReference>
<gene>
    <name evidence="5" type="primary">bchM</name>
    <name evidence="5" type="ORF">Pla52n_21520</name>
</gene>
<evidence type="ECO:0000256" key="1">
    <source>
        <dbReference type="ARBA" id="ARBA00022603"/>
    </source>
</evidence>
<dbReference type="RefSeq" id="WP_146519513.1">
    <property type="nucleotide sequence ID" value="NZ_CP151726.1"/>
</dbReference>
<dbReference type="CDD" id="cd02440">
    <property type="entry name" value="AdoMet_MTases"/>
    <property type="match status" value="1"/>
</dbReference>
<dbReference type="Proteomes" id="UP000320176">
    <property type="component" value="Unassembled WGS sequence"/>
</dbReference>